<dbReference type="EMBL" id="ML993630">
    <property type="protein sequence ID" value="KAF2160028.1"/>
    <property type="molecule type" value="Genomic_DNA"/>
</dbReference>
<feature type="region of interest" description="Disordered" evidence="1">
    <location>
        <begin position="65"/>
        <end position="91"/>
    </location>
</feature>
<feature type="compositionally biased region" description="Basic residues" evidence="1">
    <location>
        <begin position="134"/>
        <end position="144"/>
    </location>
</feature>
<accession>A0A6A6C184</accession>
<evidence type="ECO:0000256" key="1">
    <source>
        <dbReference type="SAM" id="MobiDB-lite"/>
    </source>
</evidence>
<dbReference type="AlphaFoldDB" id="A0A6A6C184"/>
<dbReference type="RefSeq" id="XP_033660917.1">
    <property type="nucleotide sequence ID" value="XM_033814420.1"/>
</dbReference>
<feature type="region of interest" description="Disordered" evidence="1">
    <location>
        <begin position="1"/>
        <end position="22"/>
    </location>
</feature>
<evidence type="ECO:0000313" key="3">
    <source>
        <dbReference type="Proteomes" id="UP000799537"/>
    </source>
</evidence>
<evidence type="ECO:0000313" key="2">
    <source>
        <dbReference type="EMBL" id="KAF2160028.1"/>
    </source>
</evidence>
<name>A0A6A6C184_ZASCE</name>
<gene>
    <name evidence="2" type="ORF">M409DRAFT_60291</name>
</gene>
<feature type="compositionally biased region" description="Acidic residues" evidence="1">
    <location>
        <begin position="80"/>
        <end position="91"/>
    </location>
</feature>
<dbReference type="Proteomes" id="UP000799537">
    <property type="component" value="Unassembled WGS sequence"/>
</dbReference>
<organism evidence="2 3">
    <name type="scientific">Zasmidium cellare ATCC 36951</name>
    <dbReference type="NCBI Taxonomy" id="1080233"/>
    <lineage>
        <taxon>Eukaryota</taxon>
        <taxon>Fungi</taxon>
        <taxon>Dikarya</taxon>
        <taxon>Ascomycota</taxon>
        <taxon>Pezizomycotina</taxon>
        <taxon>Dothideomycetes</taxon>
        <taxon>Dothideomycetidae</taxon>
        <taxon>Mycosphaerellales</taxon>
        <taxon>Mycosphaerellaceae</taxon>
        <taxon>Zasmidium</taxon>
    </lineage>
</organism>
<keyword evidence="3" id="KW-1185">Reference proteome</keyword>
<feature type="region of interest" description="Disordered" evidence="1">
    <location>
        <begin position="129"/>
        <end position="154"/>
    </location>
</feature>
<proteinExistence type="predicted"/>
<sequence>MAGVTGNGRVKPGCKSSQRSGNAQMFVSTGEEMDAGSGELLGWQDAINVALRYFQETFQGMLDCEGETGSDGYGISQEEGTQDDDESEELESYERSLYGTVCCRTNAICEESQQGEVMSVRMFNVPLQPPPVSSHRRPPHHHRPTSSTIDGPWKPAPEACPTPLGSSRALRARTQDADVPGLDLQEGEPIALGGFRCSACCVVVGKKSSGKYKEAEKEAEKGSCEMSCHVKMIRGALSRSEPRKSLSHTP</sequence>
<dbReference type="GeneID" id="54567692"/>
<reference evidence="2" key="1">
    <citation type="journal article" date="2020" name="Stud. Mycol.">
        <title>101 Dothideomycetes genomes: a test case for predicting lifestyles and emergence of pathogens.</title>
        <authorList>
            <person name="Haridas S."/>
            <person name="Albert R."/>
            <person name="Binder M."/>
            <person name="Bloem J."/>
            <person name="Labutti K."/>
            <person name="Salamov A."/>
            <person name="Andreopoulos B."/>
            <person name="Baker S."/>
            <person name="Barry K."/>
            <person name="Bills G."/>
            <person name="Bluhm B."/>
            <person name="Cannon C."/>
            <person name="Castanera R."/>
            <person name="Culley D."/>
            <person name="Daum C."/>
            <person name="Ezra D."/>
            <person name="Gonzalez J."/>
            <person name="Henrissat B."/>
            <person name="Kuo A."/>
            <person name="Liang C."/>
            <person name="Lipzen A."/>
            <person name="Lutzoni F."/>
            <person name="Magnuson J."/>
            <person name="Mondo S."/>
            <person name="Nolan M."/>
            <person name="Ohm R."/>
            <person name="Pangilinan J."/>
            <person name="Park H.-J."/>
            <person name="Ramirez L."/>
            <person name="Alfaro M."/>
            <person name="Sun H."/>
            <person name="Tritt A."/>
            <person name="Yoshinaga Y."/>
            <person name="Zwiers L.-H."/>
            <person name="Turgeon B."/>
            <person name="Goodwin S."/>
            <person name="Spatafora J."/>
            <person name="Crous P."/>
            <person name="Grigoriev I."/>
        </authorList>
    </citation>
    <scope>NUCLEOTIDE SEQUENCE</scope>
    <source>
        <strain evidence="2">ATCC 36951</strain>
    </source>
</reference>
<protein>
    <submittedName>
        <fullName evidence="2">Uncharacterized protein</fullName>
    </submittedName>
</protein>